<feature type="domain" description="DUF4220" evidence="2">
    <location>
        <begin position="3"/>
        <end position="170"/>
    </location>
</feature>
<dbReference type="InterPro" id="IPR025315">
    <property type="entry name" value="DUF4220"/>
</dbReference>
<keyword evidence="1" id="KW-1133">Transmembrane helix</keyword>
<evidence type="ECO:0000259" key="2">
    <source>
        <dbReference type="Pfam" id="PF13968"/>
    </source>
</evidence>
<comment type="caution">
    <text evidence="3">The sequence shown here is derived from an EMBL/GenBank/DDBJ whole genome shotgun (WGS) entry which is preliminary data.</text>
</comment>
<feature type="transmembrane region" description="Helical" evidence="1">
    <location>
        <begin position="60"/>
        <end position="78"/>
    </location>
</feature>
<reference evidence="3 4" key="1">
    <citation type="journal article" date="2024" name="Plant J.">
        <title>Genome sequences and population genomics reveal climatic adaptation and genomic divergence between two closely related sweetgum species.</title>
        <authorList>
            <person name="Xu W.Q."/>
            <person name="Ren C.Q."/>
            <person name="Zhang X.Y."/>
            <person name="Comes H.P."/>
            <person name="Liu X.H."/>
            <person name="Li Y.G."/>
            <person name="Kettle C.J."/>
            <person name="Jalonen R."/>
            <person name="Gaisberger H."/>
            <person name="Ma Y.Z."/>
            <person name="Qiu Y.X."/>
        </authorList>
    </citation>
    <scope>NUCLEOTIDE SEQUENCE [LARGE SCALE GENOMIC DNA]</scope>
    <source>
        <strain evidence="3">Hangzhou</strain>
    </source>
</reference>
<dbReference type="Proteomes" id="UP001415857">
    <property type="component" value="Unassembled WGS sequence"/>
</dbReference>
<dbReference type="Pfam" id="PF04578">
    <property type="entry name" value="DUF594"/>
    <property type="match status" value="1"/>
</dbReference>
<keyword evidence="4" id="KW-1185">Reference proteome</keyword>
<gene>
    <name evidence="3" type="ORF">L1049_000169</name>
</gene>
<evidence type="ECO:0000256" key="1">
    <source>
        <dbReference type="SAM" id="Phobius"/>
    </source>
</evidence>
<dbReference type="AlphaFoldDB" id="A0AAP0NBV5"/>
<dbReference type="EMBL" id="JBBPBK010000015">
    <property type="protein sequence ID" value="KAK9268419.1"/>
    <property type="molecule type" value="Genomic_DNA"/>
</dbReference>
<name>A0AAP0NBV5_LIQFO</name>
<feature type="transmembrane region" description="Helical" evidence="1">
    <location>
        <begin position="90"/>
        <end position="115"/>
    </location>
</feature>
<evidence type="ECO:0000313" key="3">
    <source>
        <dbReference type="EMBL" id="KAK9268419.1"/>
    </source>
</evidence>
<keyword evidence="1" id="KW-0812">Transmembrane</keyword>
<sequence length="481" mass="56513">MNIRGLIVDLTYGYREWQRTREFFFKMTAIDAFRIMEVELNFLYDMLYTKMVVVHSKYGFIFRFVCLLLIVLALERFVSHHKQHQNIADIDIYITYTLLIGGIGLDILGIIKLILSDWTIATLSDVWTYAVLKKCKDKLVPCLYALRMNLSFDRNYRWSRSISQYSLITYCLKERFKCITNLVKFFGATDLLDEIQFKKTVHVKNNQPDDNNLKTFIFKELREKALEAKNAKDAKEICSWRGEGVLLKASRFYPSLAESVKVEYDESVLRWHVATELCYYKDDDDAEKNKNKERQFCKILSQYMLYLLVMRPTMMSEVTGILQIRFQDTREEAKKFLLSKEEQPKNYLQKIMNFFGRGTQPHLKEACKKLLEVDTVIEPYKVKAGTSKSVLFDGCMMANDLQKMGETERWTIMSKVWVELLSYAASHCKAHAHAQQLSKGGEFVTFVWLLMFRLGMGEQFRVDPESRYKLIVGKDWLEDSK</sequence>
<dbReference type="Pfam" id="PF13968">
    <property type="entry name" value="DUF4220"/>
    <property type="match status" value="1"/>
</dbReference>
<evidence type="ECO:0000313" key="4">
    <source>
        <dbReference type="Proteomes" id="UP001415857"/>
    </source>
</evidence>
<dbReference type="PANTHER" id="PTHR31325">
    <property type="entry name" value="OS01G0798800 PROTEIN-RELATED"/>
    <property type="match status" value="1"/>
</dbReference>
<dbReference type="InterPro" id="IPR007658">
    <property type="entry name" value="DUF594"/>
</dbReference>
<organism evidence="3 4">
    <name type="scientific">Liquidambar formosana</name>
    <name type="common">Formosan gum</name>
    <dbReference type="NCBI Taxonomy" id="63359"/>
    <lineage>
        <taxon>Eukaryota</taxon>
        <taxon>Viridiplantae</taxon>
        <taxon>Streptophyta</taxon>
        <taxon>Embryophyta</taxon>
        <taxon>Tracheophyta</taxon>
        <taxon>Spermatophyta</taxon>
        <taxon>Magnoliopsida</taxon>
        <taxon>eudicotyledons</taxon>
        <taxon>Gunneridae</taxon>
        <taxon>Pentapetalae</taxon>
        <taxon>Saxifragales</taxon>
        <taxon>Altingiaceae</taxon>
        <taxon>Liquidambar</taxon>
    </lineage>
</organism>
<proteinExistence type="predicted"/>
<accession>A0AAP0NBV5</accession>
<keyword evidence="1" id="KW-0472">Membrane</keyword>
<protein>
    <recommendedName>
        <fullName evidence="2">DUF4220 domain-containing protein</fullName>
    </recommendedName>
</protein>